<keyword evidence="5" id="KW-1185">Reference proteome</keyword>
<dbReference type="PIRSF" id="PIRSF015626">
    <property type="entry name" value="FdhD"/>
    <property type="match status" value="1"/>
</dbReference>
<reference evidence="4 5" key="1">
    <citation type="journal article" date="2012" name="J. Bacteriol.">
        <title>Genome Sequence of the Alkane-Degrading Bacterium Alcanivorax hongdengensis Type Strain A-11-3.</title>
        <authorList>
            <person name="Lai Q."/>
            <person name="Shao Z."/>
        </authorList>
    </citation>
    <scope>NUCLEOTIDE SEQUENCE [LARGE SCALE GENOMIC DNA]</scope>
    <source>
        <strain evidence="4 5">A-11-3</strain>
    </source>
</reference>
<evidence type="ECO:0000313" key="5">
    <source>
        <dbReference type="Proteomes" id="UP000010164"/>
    </source>
</evidence>
<keyword evidence="1 3" id="KW-0963">Cytoplasm</keyword>
<dbReference type="OrthoDB" id="3197277at2"/>
<dbReference type="PANTHER" id="PTHR30592:SF1">
    <property type="entry name" value="SULFUR CARRIER PROTEIN FDHD"/>
    <property type="match status" value="1"/>
</dbReference>
<dbReference type="STRING" id="1177179.A11A3_07353"/>
<dbReference type="PATRIC" id="fig|1177179.3.peg.1477"/>
<dbReference type="SUPFAM" id="SSF53927">
    <property type="entry name" value="Cytidine deaminase-like"/>
    <property type="match status" value="1"/>
</dbReference>
<dbReference type="GO" id="GO:0016783">
    <property type="term" value="F:sulfurtransferase activity"/>
    <property type="evidence" value="ECO:0007669"/>
    <property type="project" value="InterPro"/>
</dbReference>
<organism evidence="4 5">
    <name type="scientific">Alcanivorax hongdengensis A-11-3</name>
    <dbReference type="NCBI Taxonomy" id="1177179"/>
    <lineage>
        <taxon>Bacteria</taxon>
        <taxon>Pseudomonadati</taxon>
        <taxon>Pseudomonadota</taxon>
        <taxon>Gammaproteobacteria</taxon>
        <taxon>Oceanospirillales</taxon>
        <taxon>Alcanivoracaceae</taxon>
        <taxon>Alcanivorax</taxon>
    </lineage>
</organism>
<comment type="function">
    <text evidence="3">Required for formate dehydrogenase (FDH) activity. Acts as a sulfur carrier protein that transfers sulfur from IscS to the molybdenum cofactor prior to its insertion into FDH.</text>
</comment>
<dbReference type="GO" id="GO:0005737">
    <property type="term" value="C:cytoplasm"/>
    <property type="evidence" value="ECO:0007669"/>
    <property type="project" value="UniProtKB-SubCell"/>
</dbReference>
<dbReference type="InterPro" id="IPR003786">
    <property type="entry name" value="FdhD"/>
</dbReference>
<comment type="similarity">
    <text evidence="3">Belongs to the FdhD family.</text>
</comment>
<proteinExistence type="inferred from homology"/>
<keyword evidence="2 3" id="KW-0501">Molybdenum cofactor biosynthesis</keyword>
<dbReference type="Proteomes" id="UP000010164">
    <property type="component" value="Unassembled WGS sequence"/>
</dbReference>
<dbReference type="PANTHER" id="PTHR30592">
    <property type="entry name" value="FORMATE DEHYDROGENASE"/>
    <property type="match status" value="1"/>
</dbReference>
<evidence type="ECO:0000313" key="4">
    <source>
        <dbReference type="EMBL" id="EKF74617.1"/>
    </source>
</evidence>
<dbReference type="RefSeq" id="WP_008928651.1">
    <property type="nucleotide sequence ID" value="NZ_AMRJ01000009.1"/>
</dbReference>
<feature type="active site" description="Cysteine persulfide intermediate" evidence="3">
    <location>
        <position position="122"/>
    </location>
</feature>
<dbReference type="Pfam" id="PF02634">
    <property type="entry name" value="FdhD-NarQ"/>
    <property type="match status" value="1"/>
</dbReference>
<dbReference type="HAMAP" id="MF_00187">
    <property type="entry name" value="FdhD"/>
    <property type="match status" value="1"/>
</dbReference>
<accession>L0WEN2</accession>
<dbReference type="InterPro" id="IPR016193">
    <property type="entry name" value="Cytidine_deaminase-like"/>
</dbReference>
<dbReference type="EMBL" id="AMRJ01000009">
    <property type="protein sequence ID" value="EKF74617.1"/>
    <property type="molecule type" value="Genomic_DNA"/>
</dbReference>
<dbReference type="GO" id="GO:0097163">
    <property type="term" value="F:sulfur carrier activity"/>
    <property type="evidence" value="ECO:0007669"/>
    <property type="project" value="UniProtKB-UniRule"/>
</dbReference>
<dbReference type="NCBIfam" id="TIGR00129">
    <property type="entry name" value="fdhD_narQ"/>
    <property type="match status" value="1"/>
</dbReference>
<comment type="caution">
    <text evidence="4">The sequence shown here is derived from an EMBL/GenBank/DDBJ whole genome shotgun (WGS) entry which is preliminary data.</text>
</comment>
<comment type="subcellular location">
    <subcellularLocation>
        <location evidence="3">Cytoplasm</location>
    </subcellularLocation>
</comment>
<comment type="caution">
    <text evidence="3">Lacks conserved residue(s) required for the propagation of feature annotation.</text>
</comment>
<sequence length="274" mass="29782">MNTPEAKDNRLDTDSPLASPNRFDYRELGGAADGQAALADETALAISYNGISQAVMMISPGHIEDFVTGFSLSNRIVSRPQDIYDIQLHRSGEAHHAQVEIASRSFALLKEQRRQLAGTSGCGLCGVEALEQALPDLEPLAPAPLPEAGHFQELRQRIHASQQAAQKSGAVHAALYLDSNARIRFCREDIGRHNALDKLIGAISRANITPRDGMVVITSRCSLELIQKAVRCHIGTLATLSAPTALAVRWARRYGLNLIHVTQHSAPRLYSPAQ</sequence>
<dbReference type="GO" id="GO:0006777">
    <property type="term" value="P:Mo-molybdopterin cofactor biosynthetic process"/>
    <property type="evidence" value="ECO:0007669"/>
    <property type="project" value="UniProtKB-UniRule"/>
</dbReference>
<evidence type="ECO:0000256" key="1">
    <source>
        <dbReference type="ARBA" id="ARBA00022490"/>
    </source>
</evidence>
<dbReference type="Gene3D" id="3.10.20.10">
    <property type="match status" value="1"/>
</dbReference>
<dbReference type="Gene3D" id="3.40.140.10">
    <property type="entry name" value="Cytidine Deaminase, domain 2"/>
    <property type="match status" value="1"/>
</dbReference>
<evidence type="ECO:0000256" key="3">
    <source>
        <dbReference type="HAMAP-Rule" id="MF_00187"/>
    </source>
</evidence>
<dbReference type="eggNOG" id="COG1526">
    <property type="taxonomic scope" value="Bacteria"/>
</dbReference>
<gene>
    <name evidence="3" type="primary">fdhD</name>
    <name evidence="4" type="ORF">A11A3_07353</name>
</gene>
<dbReference type="AlphaFoldDB" id="L0WEN2"/>
<evidence type="ECO:0000256" key="2">
    <source>
        <dbReference type="ARBA" id="ARBA00023150"/>
    </source>
</evidence>
<protein>
    <recommendedName>
        <fullName evidence="3">Sulfur carrier protein FdhD</fullName>
    </recommendedName>
</protein>
<name>L0WEN2_9GAMM</name>